<reference evidence="1 2" key="1">
    <citation type="journal article" date="2023" name="Commun. Biol.">
        <title>Genome analysis of Parmales, the sister group of diatoms, reveals the evolutionary specialization of diatoms from phago-mixotrophs to photoautotrophs.</title>
        <authorList>
            <person name="Ban H."/>
            <person name="Sato S."/>
            <person name="Yoshikawa S."/>
            <person name="Yamada K."/>
            <person name="Nakamura Y."/>
            <person name="Ichinomiya M."/>
            <person name="Sato N."/>
            <person name="Blanc-Mathieu R."/>
            <person name="Endo H."/>
            <person name="Kuwata A."/>
            <person name="Ogata H."/>
        </authorList>
    </citation>
    <scope>NUCLEOTIDE SEQUENCE [LARGE SCALE GENOMIC DNA]</scope>
</reference>
<dbReference type="EMBL" id="BRYB01004784">
    <property type="protein sequence ID" value="GMI36747.1"/>
    <property type="molecule type" value="Genomic_DNA"/>
</dbReference>
<keyword evidence="2" id="KW-1185">Reference proteome</keyword>
<dbReference type="Proteomes" id="UP001165060">
    <property type="component" value="Unassembled WGS sequence"/>
</dbReference>
<dbReference type="PANTHER" id="PTHR31606">
    <property type="entry name" value="WW DOMAIN BINDING PROTEIN 2, ISOFORM E"/>
    <property type="match status" value="1"/>
</dbReference>
<dbReference type="PANTHER" id="PTHR31606:SF1">
    <property type="entry name" value="WW DOMAIN BINDING PROTEIN 2, ISOFORM E"/>
    <property type="match status" value="1"/>
</dbReference>
<evidence type="ECO:0000313" key="1">
    <source>
        <dbReference type="EMBL" id="GMI36747.1"/>
    </source>
</evidence>
<organism evidence="1 2">
    <name type="scientific">Tetraparma gracilis</name>
    <dbReference type="NCBI Taxonomy" id="2962635"/>
    <lineage>
        <taxon>Eukaryota</taxon>
        <taxon>Sar</taxon>
        <taxon>Stramenopiles</taxon>
        <taxon>Ochrophyta</taxon>
        <taxon>Bolidophyceae</taxon>
        <taxon>Parmales</taxon>
        <taxon>Triparmaceae</taxon>
        <taxon>Tetraparma</taxon>
    </lineage>
</organism>
<protein>
    <submittedName>
        <fullName evidence="1">Uncharacterized protein</fullName>
    </submittedName>
</protein>
<comment type="caution">
    <text evidence="1">The sequence shown here is derived from an EMBL/GenBank/DDBJ whole genome shotgun (WGS) entry which is preliminary data.</text>
</comment>
<accession>A0ABQ6N0E6</accession>
<dbReference type="InterPro" id="IPR044852">
    <property type="entry name" value="WBP2-like"/>
</dbReference>
<name>A0ABQ6N0E6_9STRA</name>
<proteinExistence type="predicted"/>
<dbReference type="CDD" id="cd13214">
    <property type="entry name" value="PH-GRAM_WBP2"/>
    <property type="match status" value="1"/>
</dbReference>
<evidence type="ECO:0000313" key="2">
    <source>
        <dbReference type="Proteomes" id="UP001165060"/>
    </source>
</evidence>
<gene>
    <name evidence="1" type="ORF">TeGR_g6366</name>
</gene>
<dbReference type="SUPFAM" id="SSF50729">
    <property type="entry name" value="PH domain-like"/>
    <property type="match status" value="1"/>
</dbReference>
<sequence length="205" mass="22411">MSINPPLMEGQTAAGATEVVPNPYPNEFFFLMRDNIDFQVTDGANKYAAKGRCYMTSHRFCFQEKGMCKPSGRPLVHSKTGQPWAALDIPLLLISSHKFSQPIFGANSLGGAAQAIPGGGFSGAHELRWKLTFKNGGVGTFLPIFFRLMEYIRNHMSQQVGEAKEAADGGGEEVGLLNPMQARQIAEGYMDPNDPSHVYMISGHK</sequence>